<feature type="transmembrane region" description="Helical" evidence="2">
    <location>
        <begin position="139"/>
        <end position="162"/>
    </location>
</feature>
<feature type="transmembrane region" description="Helical" evidence="2">
    <location>
        <begin position="177"/>
        <end position="194"/>
    </location>
</feature>
<feature type="transmembrane region" description="Helical" evidence="2">
    <location>
        <begin position="75"/>
        <end position="92"/>
    </location>
</feature>
<accession>A0A6J0B9D4</accession>
<evidence type="ECO:0000313" key="5">
    <source>
        <dbReference type="RefSeq" id="XP_046592498.1"/>
    </source>
</evidence>
<evidence type="ECO:0000313" key="4">
    <source>
        <dbReference type="RefSeq" id="XP_015510782.1"/>
    </source>
</evidence>
<feature type="transmembrane region" description="Helical" evidence="2">
    <location>
        <begin position="47"/>
        <end position="68"/>
    </location>
</feature>
<evidence type="ECO:0000313" key="3">
    <source>
        <dbReference type="Proteomes" id="UP000829291"/>
    </source>
</evidence>
<reference evidence="4" key="1">
    <citation type="submission" date="2025-04" db="UniProtKB">
        <authorList>
            <consortium name="RefSeq"/>
        </authorList>
    </citation>
    <scope>IDENTIFICATION</scope>
    <source>
        <tissue evidence="5 6">Thorax and Abdomen</tissue>
        <tissue evidence="4">Whole body</tissue>
    </source>
</reference>
<organism evidence="3 4">
    <name type="scientific">Neodiprion lecontei</name>
    <name type="common">Redheaded pine sawfly</name>
    <dbReference type="NCBI Taxonomy" id="441921"/>
    <lineage>
        <taxon>Eukaryota</taxon>
        <taxon>Metazoa</taxon>
        <taxon>Ecdysozoa</taxon>
        <taxon>Arthropoda</taxon>
        <taxon>Hexapoda</taxon>
        <taxon>Insecta</taxon>
        <taxon>Pterygota</taxon>
        <taxon>Neoptera</taxon>
        <taxon>Endopterygota</taxon>
        <taxon>Hymenoptera</taxon>
        <taxon>Tenthredinoidea</taxon>
        <taxon>Diprionidae</taxon>
        <taxon>Diprioninae</taxon>
        <taxon>Neodiprion</taxon>
    </lineage>
</organism>
<dbReference type="PANTHER" id="PTHR18640">
    <property type="entry name" value="SOLUTE CARRIER FAMILY 10 MEMBER 7"/>
    <property type="match status" value="1"/>
</dbReference>
<dbReference type="Gene3D" id="1.20.1530.20">
    <property type="match status" value="1"/>
</dbReference>
<dbReference type="AlphaFoldDB" id="A0A6J0B9D4"/>
<name>A0A6J0B9D4_NEOLC</name>
<protein>
    <submittedName>
        <fullName evidence="5 6">Sodium/bile acid cotransporter 7 isoform X1</fullName>
    </submittedName>
    <submittedName>
        <fullName evidence="4">Sodium/bile acid cotransporter 7-like</fullName>
    </submittedName>
</protein>
<gene>
    <name evidence="4 5 6 7 8" type="primary">LOC107217675</name>
</gene>
<sequence>MSKSENRNKLVFRYGFFALLLICMLLASVRPDFGGVNGVMNGNLAIWYFAVPLTYLEAGLSFSPLSLYTALSNGYLQIFVICFVYILMPLLIRVGTCLLTYVGVNIWLLKGMEVLYCMPPPFSTGLVLSRLADADLPTSIVTTLTSYFVGLFLSPFLLYIMLGASTAPFVGINVRELLLSTLIPLGVGGILQPVTTKLKICDGPRTAWVPQGLLLLTAYHWFCDALSADASSLQAVDILLCILIACVEQLIVAWLCWVLCSRWLSRKILLAALFTTTHKSVGLGGWLLRGAYHGSAHGPSITLPLSVLPVAQLLLGSLLANWVAP</sequence>
<evidence type="ECO:0000256" key="2">
    <source>
        <dbReference type="SAM" id="Phobius"/>
    </source>
</evidence>
<dbReference type="PANTHER" id="PTHR18640:SF5">
    <property type="entry name" value="SODIUM_BILE ACID COTRANSPORTER 7"/>
    <property type="match status" value="1"/>
</dbReference>
<feature type="transmembrane region" description="Helical" evidence="2">
    <location>
        <begin position="301"/>
        <end position="324"/>
    </location>
</feature>
<feature type="transmembrane region" description="Helical" evidence="2">
    <location>
        <begin position="268"/>
        <end position="289"/>
    </location>
</feature>
<dbReference type="Proteomes" id="UP000829291">
    <property type="component" value="Chromosome 4"/>
</dbReference>
<dbReference type="OrthoDB" id="188035at2759"/>
<dbReference type="GO" id="GO:0005886">
    <property type="term" value="C:plasma membrane"/>
    <property type="evidence" value="ECO:0007669"/>
    <property type="project" value="TreeGrafter"/>
</dbReference>
<evidence type="ECO:0000313" key="7">
    <source>
        <dbReference type="RefSeq" id="XP_046592500.1"/>
    </source>
</evidence>
<keyword evidence="2" id="KW-1133">Transmembrane helix</keyword>
<dbReference type="RefSeq" id="XP_046592500.1">
    <property type="nucleotide sequence ID" value="XM_046736544.1"/>
</dbReference>
<dbReference type="InParanoid" id="A0A6J0B9D4"/>
<keyword evidence="3" id="KW-1185">Reference proteome</keyword>
<evidence type="ECO:0000313" key="6">
    <source>
        <dbReference type="RefSeq" id="XP_046592499.1"/>
    </source>
</evidence>
<dbReference type="RefSeq" id="XP_046592498.1">
    <property type="nucleotide sequence ID" value="XM_046736542.1"/>
</dbReference>
<dbReference type="Pfam" id="PF13593">
    <property type="entry name" value="SBF_like"/>
    <property type="match status" value="1"/>
</dbReference>
<feature type="transmembrane region" description="Helical" evidence="2">
    <location>
        <begin position="234"/>
        <end position="256"/>
    </location>
</feature>
<proteinExistence type="inferred from homology"/>
<evidence type="ECO:0000313" key="8">
    <source>
        <dbReference type="RefSeq" id="XP_046592501.1"/>
    </source>
</evidence>
<dbReference type="RefSeq" id="XP_046592501.1">
    <property type="nucleotide sequence ID" value="XM_046736545.1"/>
</dbReference>
<dbReference type="RefSeq" id="XP_046592499.1">
    <property type="nucleotide sequence ID" value="XM_046736543.1"/>
</dbReference>
<keyword evidence="2" id="KW-0812">Transmembrane</keyword>
<dbReference type="KEGG" id="nlo:107217675"/>
<dbReference type="InterPro" id="IPR038770">
    <property type="entry name" value="Na+/solute_symporter_sf"/>
</dbReference>
<evidence type="ECO:0000256" key="1">
    <source>
        <dbReference type="ARBA" id="ARBA00006528"/>
    </source>
</evidence>
<dbReference type="GeneID" id="107217675"/>
<comment type="similarity">
    <text evidence="1">Belongs to the bile acid:sodium symporter (BASS) (TC 2.A.28) family.</text>
</comment>
<keyword evidence="2" id="KW-0472">Membrane</keyword>
<dbReference type="RefSeq" id="XP_015510782.1">
    <property type="nucleotide sequence ID" value="XM_015655296.1"/>
</dbReference>
<dbReference type="InterPro" id="IPR016833">
    <property type="entry name" value="Put_Na-Bile_cotransptr"/>
</dbReference>